<feature type="domain" description="Flavin reductase like" evidence="2">
    <location>
        <begin position="21"/>
        <end position="167"/>
    </location>
</feature>
<dbReference type="GO" id="GO:0010181">
    <property type="term" value="F:FMN binding"/>
    <property type="evidence" value="ECO:0007669"/>
    <property type="project" value="InterPro"/>
</dbReference>
<dbReference type="SUPFAM" id="SSF50475">
    <property type="entry name" value="FMN-binding split barrel"/>
    <property type="match status" value="1"/>
</dbReference>
<evidence type="ECO:0000313" key="3">
    <source>
        <dbReference type="EMBL" id="CUN33059.1"/>
    </source>
</evidence>
<comment type="similarity">
    <text evidence="1">Belongs to the flavoredoxin family.</text>
</comment>
<evidence type="ECO:0000256" key="1">
    <source>
        <dbReference type="ARBA" id="ARBA00038054"/>
    </source>
</evidence>
<organism evidence="3 4">
    <name type="scientific">Parabacteroides distasonis</name>
    <dbReference type="NCBI Taxonomy" id="823"/>
    <lineage>
        <taxon>Bacteria</taxon>
        <taxon>Pseudomonadati</taxon>
        <taxon>Bacteroidota</taxon>
        <taxon>Bacteroidia</taxon>
        <taxon>Bacteroidales</taxon>
        <taxon>Tannerellaceae</taxon>
        <taxon>Parabacteroides</taxon>
    </lineage>
</organism>
<dbReference type="InterPro" id="IPR012349">
    <property type="entry name" value="Split_barrel_FMN-bd"/>
</dbReference>
<dbReference type="AlphaFoldDB" id="A0A173VZW0"/>
<dbReference type="GO" id="GO:0016646">
    <property type="term" value="F:oxidoreductase activity, acting on the CH-NH group of donors, NAD or NADP as acceptor"/>
    <property type="evidence" value="ECO:0007669"/>
    <property type="project" value="UniProtKB-ARBA"/>
</dbReference>
<name>A0A173VZW0_PARDI</name>
<accession>A0A173VZW0</accession>
<evidence type="ECO:0000313" key="4">
    <source>
        <dbReference type="Proteomes" id="UP000095591"/>
    </source>
</evidence>
<proteinExistence type="inferred from homology"/>
<dbReference type="InterPro" id="IPR052174">
    <property type="entry name" value="Flavoredoxin"/>
</dbReference>
<sequence length="168" mass="19307">MKAINPNEIKDNFIELIGKEWMLVSAGDKEKFNMMTASWGGVGVLWNRPVVFAFIRPERYTREFIDARNEFTITFLGPEYRKAHSICGSKSGWEIDKVAATGLTPFFTEAGNPVFEEARLTLECKVVYKSEIEEAKFLDPSVFPRWYDEKNGNAHIVYIAEIVNAWEK</sequence>
<dbReference type="Proteomes" id="UP000095591">
    <property type="component" value="Unassembled WGS sequence"/>
</dbReference>
<dbReference type="PANTHER" id="PTHR43567:SF5">
    <property type="entry name" value="HYPOTHETICAL CYTOSOLIC PROTEIN"/>
    <property type="match status" value="1"/>
</dbReference>
<dbReference type="PANTHER" id="PTHR43567">
    <property type="entry name" value="FLAVOREDOXIN-RELATED-RELATED"/>
    <property type="match status" value="1"/>
</dbReference>
<dbReference type="RefSeq" id="WP_044545993.1">
    <property type="nucleotide sequence ID" value="NZ_CDRH01000467.1"/>
</dbReference>
<protein>
    <submittedName>
        <fullName evidence="3">Flavoredoxin</fullName>
    </submittedName>
</protein>
<dbReference type="InterPro" id="IPR002563">
    <property type="entry name" value="Flavin_Rdtase-like_dom"/>
</dbReference>
<reference evidence="3 4" key="1">
    <citation type="submission" date="2015-09" db="EMBL/GenBank/DDBJ databases">
        <authorList>
            <consortium name="Pathogen Informatics"/>
        </authorList>
    </citation>
    <scope>NUCLEOTIDE SEQUENCE [LARGE SCALE GENOMIC DNA]</scope>
    <source>
        <strain evidence="3 4">2789STDY5608872</strain>
    </source>
</reference>
<dbReference type="EMBL" id="CYXP01000014">
    <property type="protein sequence ID" value="CUN33059.1"/>
    <property type="molecule type" value="Genomic_DNA"/>
</dbReference>
<dbReference type="Gene3D" id="2.30.110.10">
    <property type="entry name" value="Electron Transport, Fmn-binding Protein, Chain A"/>
    <property type="match status" value="1"/>
</dbReference>
<dbReference type="Pfam" id="PF01613">
    <property type="entry name" value="Flavin_Reduct"/>
    <property type="match status" value="1"/>
</dbReference>
<gene>
    <name evidence="3" type="primary">flr_3</name>
    <name evidence="3" type="ORF">ERS852429_04245</name>
</gene>
<evidence type="ECO:0000259" key="2">
    <source>
        <dbReference type="Pfam" id="PF01613"/>
    </source>
</evidence>